<accession>A0ABD1DVA8</accession>
<reference evidence="2 3" key="1">
    <citation type="submission" date="2024-05" db="EMBL/GenBank/DDBJ databases">
        <title>Culex pipiens pipiens assembly and annotation.</title>
        <authorList>
            <person name="Alout H."/>
            <person name="Durand T."/>
        </authorList>
    </citation>
    <scope>NUCLEOTIDE SEQUENCE [LARGE SCALE GENOMIC DNA]</scope>
    <source>
        <strain evidence="2">HA-2024</strain>
        <tissue evidence="2">Whole body</tissue>
    </source>
</reference>
<keyword evidence="3" id="KW-1185">Reference proteome</keyword>
<proteinExistence type="predicted"/>
<feature type="non-terminal residue" evidence="2">
    <location>
        <position position="1"/>
    </location>
</feature>
<organism evidence="2 3">
    <name type="scientific">Culex pipiens pipiens</name>
    <name type="common">Northern house mosquito</name>
    <dbReference type="NCBI Taxonomy" id="38569"/>
    <lineage>
        <taxon>Eukaryota</taxon>
        <taxon>Metazoa</taxon>
        <taxon>Ecdysozoa</taxon>
        <taxon>Arthropoda</taxon>
        <taxon>Hexapoda</taxon>
        <taxon>Insecta</taxon>
        <taxon>Pterygota</taxon>
        <taxon>Neoptera</taxon>
        <taxon>Endopterygota</taxon>
        <taxon>Diptera</taxon>
        <taxon>Nematocera</taxon>
        <taxon>Culicoidea</taxon>
        <taxon>Culicidae</taxon>
        <taxon>Culicinae</taxon>
        <taxon>Culicini</taxon>
        <taxon>Culex</taxon>
        <taxon>Culex</taxon>
    </lineage>
</organism>
<evidence type="ECO:0000313" key="3">
    <source>
        <dbReference type="Proteomes" id="UP001562425"/>
    </source>
</evidence>
<evidence type="ECO:0000256" key="1">
    <source>
        <dbReference type="SAM" id="Phobius"/>
    </source>
</evidence>
<name>A0ABD1DVA8_CULPP</name>
<feature type="transmembrane region" description="Helical" evidence="1">
    <location>
        <begin position="26"/>
        <end position="46"/>
    </location>
</feature>
<keyword evidence="1" id="KW-1133">Transmembrane helix</keyword>
<evidence type="ECO:0000313" key="2">
    <source>
        <dbReference type="EMBL" id="KAL1403429.1"/>
    </source>
</evidence>
<dbReference type="EMBL" id="JBEHCU010001596">
    <property type="protein sequence ID" value="KAL1403429.1"/>
    <property type="molecule type" value="Genomic_DNA"/>
</dbReference>
<keyword evidence="1" id="KW-0812">Transmembrane</keyword>
<dbReference type="Proteomes" id="UP001562425">
    <property type="component" value="Unassembled WGS sequence"/>
</dbReference>
<feature type="transmembrane region" description="Helical" evidence="1">
    <location>
        <begin position="52"/>
        <end position="77"/>
    </location>
</feature>
<keyword evidence="1" id="KW-0472">Membrane</keyword>
<sequence>ITYLVAFSCEVSWILEAKGTLPIPSYLLCAEYFILFISSAILIHGLSTGISWGLLSWSIIIGVLSVPELALVMYMTIQVCSQRMD</sequence>
<comment type="caution">
    <text evidence="2">The sequence shown here is derived from an EMBL/GenBank/DDBJ whole genome shotgun (WGS) entry which is preliminary data.</text>
</comment>
<protein>
    <recommendedName>
        <fullName evidence="4">NADH dehydrogenase subunit 4</fullName>
    </recommendedName>
</protein>
<dbReference type="AlphaFoldDB" id="A0ABD1DVA8"/>
<gene>
    <name evidence="2" type="ORF">pipiens_019363</name>
</gene>
<evidence type="ECO:0008006" key="4">
    <source>
        <dbReference type="Google" id="ProtNLM"/>
    </source>
</evidence>